<dbReference type="RefSeq" id="WP_255044847.1">
    <property type="nucleotide sequence ID" value="NZ_JANEYT010000087.1"/>
</dbReference>
<accession>A0ABT1N7M4</accession>
<keyword evidence="2" id="KW-1185">Reference proteome</keyword>
<comment type="caution">
    <text evidence="1">The sequence shown here is derived from an EMBL/GenBank/DDBJ whole genome shotgun (WGS) entry which is preliminary data.</text>
</comment>
<reference evidence="1 2" key="1">
    <citation type="submission" date="2022-07" db="EMBL/GenBank/DDBJ databases">
        <title>Photobacterium pectinilyticum sp. nov., a marine bacterium isolated from surface seawater of Qingdao offshore.</title>
        <authorList>
            <person name="Wang X."/>
        </authorList>
    </citation>
    <scope>NUCLEOTIDE SEQUENCE [LARGE SCALE GENOMIC DNA]</scope>
    <source>
        <strain evidence="1 2">ZSDE20</strain>
    </source>
</reference>
<protein>
    <submittedName>
        <fullName evidence="1">Uncharacterized protein</fullName>
    </submittedName>
</protein>
<dbReference type="Proteomes" id="UP001524460">
    <property type="component" value="Unassembled WGS sequence"/>
</dbReference>
<evidence type="ECO:0000313" key="1">
    <source>
        <dbReference type="EMBL" id="MCQ1060756.1"/>
    </source>
</evidence>
<dbReference type="EMBL" id="JANEYT010000087">
    <property type="protein sequence ID" value="MCQ1060756.1"/>
    <property type="molecule type" value="Genomic_DNA"/>
</dbReference>
<gene>
    <name evidence="1" type="ORF">NHN17_22175</name>
</gene>
<name>A0ABT1N7M4_9GAMM</name>
<organism evidence="1 2">
    <name type="scientific">Photobacterium pectinilyticum</name>
    <dbReference type="NCBI Taxonomy" id="2906793"/>
    <lineage>
        <taxon>Bacteria</taxon>
        <taxon>Pseudomonadati</taxon>
        <taxon>Pseudomonadota</taxon>
        <taxon>Gammaproteobacteria</taxon>
        <taxon>Vibrionales</taxon>
        <taxon>Vibrionaceae</taxon>
        <taxon>Photobacterium</taxon>
    </lineage>
</organism>
<evidence type="ECO:0000313" key="2">
    <source>
        <dbReference type="Proteomes" id="UP001524460"/>
    </source>
</evidence>
<sequence>MPIELIVSATGELNSIFILPESIAHNGRERPVLLNEELKADIEAYLRLLLKYGINSMPHKAYLGFDPNAALVVNEQFQAYKLQSRGKSTNKPRIIPQQLNDHLDSLIDNAGLKDVGITRKSLLRGFVIEAYRNNWTAKEVALVAGMSVENVGNILTLDLEQYAPLSDYFEGRERRKQQSIERLARVRKWTFHDDDDNNIVGS</sequence>
<proteinExistence type="predicted"/>